<dbReference type="EMBL" id="LAVV01009279">
    <property type="protein sequence ID" value="KNZ50876.1"/>
    <property type="molecule type" value="Genomic_DNA"/>
</dbReference>
<reference evidence="2 3" key="1">
    <citation type="submission" date="2015-08" db="EMBL/GenBank/DDBJ databases">
        <title>Next Generation Sequencing and Analysis of the Genome of Puccinia sorghi L Schw, the Causal Agent of Maize Common Rust.</title>
        <authorList>
            <person name="Rochi L."/>
            <person name="Burguener G."/>
            <person name="Darino M."/>
            <person name="Turjanski A."/>
            <person name="Kreff E."/>
            <person name="Dieguez M.J."/>
            <person name="Sacco F."/>
        </authorList>
    </citation>
    <scope>NUCLEOTIDE SEQUENCE [LARGE SCALE GENOMIC DNA]</scope>
    <source>
        <strain evidence="2 3">RO10H11247</strain>
    </source>
</reference>
<comment type="caution">
    <text evidence="2">The sequence shown here is derived from an EMBL/GenBank/DDBJ whole genome shotgun (WGS) entry which is preliminary data.</text>
</comment>
<organism evidence="2 3">
    <name type="scientific">Puccinia sorghi</name>
    <dbReference type="NCBI Taxonomy" id="27349"/>
    <lineage>
        <taxon>Eukaryota</taxon>
        <taxon>Fungi</taxon>
        <taxon>Dikarya</taxon>
        <taxon>Basidiomycota</taxon>
        <taxon>Pucciniomycotina</taxon>
        <taxon>Pucciniomycetes</taxon>
        <taxon>Pucciniales</taxon>
        <taxon>Pucciniaceae</taxon>
        <taxon>Puccinia</taxon>
    </lineage>
</organism>
<name>A0A0L6UQS1_9BASI</name>
<accession>A0A0L6UQS1</accession>
<proteinExistence type="predicted"/>
<dbReference type="VEuPathDB" id="FungiDB:VP01_419g4"/>
<feature type="region of interest" description="Disordered" evidence="1">
    <location>
        <begin position="344"/>
        <end position="420"/>
    </location>
</feature>
<gene>
    <name evidence="2" type="ORF">VP01_419g4</name>
</gene>
<keyword evidence="3" id="KW-1185">Reference proteome</keyword>
<dbReference type="Proteomes" id="UP000037035">
    <property type="component" value="Unassembled WGS sequence"/>
</dbReference>
<sequence>MCSTGESVVLLERVKCPAHRCFMPCACLSRQKKKSSRAVLPLQTNLPPPHETQVNPSLGATLEPHSPFLKLGRLTLLARIERAFNHSLAEEKVKELISYIPASEFVRLTISSYTGAPALEVSRNCPGPASHRTSLHLLTIASFQIEFPLPLQPESIVGRLMDSLSTDGIDSPAEIKGNQLPKHPNSAGLIRQSSGPRPKKLLLDMLPDSRSHSLIITPSNTRKSQYAVVLDKSQPMVQPPISPEPTPTFEPSNSPFHQGFQSSKHSPSSTDPTGSSAANSSIPQDARVLRPCLGELLTPPLTPPPTIPLPPIPTASPCSPWPITRHSVSVISRSRSANECVRDFPHPQDLHPDALEALPPINRPRSKSSPLRSEVKRAPSQTSPLPIARQLRFLSPPQSFISDSELTDDTNPTSEEGEPNSIPIALFESTYSPPIPPPVIQKFFHQQYRSFTGSSPPNLPLQENFKPPS</sequence>
<feature type="compositionally biased region" description="Pro residues" evidence="1">
    <location>
        <begin position="237"/>
        <end position="248"/>
    </location>
</feature>
<feature type="compositionally biased region" description="Polar residues" evidence="1">
    <location>
        <begin position="249"/>
        <end position="283"/>
    </location>
</feature>
<evidence type="ECO:0000313" key="2">
    <source>
        <dbReference type="EMBL" id="KNZ50876.1"/>
    </source>
</evidence>
<dbReference type="OrthoDB" id="2506393at2759"/>
<feature type="compositionally biased region" description="Basic and acidic residues" evidence="1">
    <location>
        <begin position="344"/>
        <end position="354"/>
    </location>
</feature>
<feature type="region of interest" description="Disordered" evidence="1">
    <location>
        <begin position="168"/>
        <end position="200"/>
    </location>
</feature>
<evidence type="ECO:0000313" key="3">
    <source>
        <dbReference type="Proteomes" id="UP000037035"/>
    </source>
</evidence>
<feature type="compositionally biased region" description="Polar residues" evidence="1">
    <location>
        <begin position="396"/>
        <end position="414"/>
    </location>
</feature>
<protein>
    <submittedName>
        <fullName evidence="2">Uncharacterized protein</fullName>
    </submittedName>
</protein>
<dbReference type="AlphaFoldDB" id="A0A0L6UQS1"/>
<evidence type="ECO:0000256" key="1">
    <source>
        <dbReference type="SAM" id="MobiDB-lite"/>
    </source>
</evidence>
<feature type="region of interest" description="Disordered" evidence="1">
    <location>
        <begin position="235"/>
        <end position="284"/>
    </location>
</feature>